<feature type="signal peptide" evidence="2">
    <location>
        <begin position="1"/>
        <end position="17"/>
    </location>
</feature>
<dbReference type="RefSeq" id="WP_114054290.1">
    <property type="nucleotide sequence ID" value="NZ_CP030862.1"/>
</dbReference>
<feature type="chain" id="PRO_5016575672" description="VCBS repeat-containing protein" evidence="2">
    <location>
        <begin position="18"/>
        <end position="547"/>
    </location>
</feature>
<feature type="region of interest" description="Disordered" evidence="1">
    <location>
        <begin position="269"/>
        <end position="311"/>
    </location>
</feature>
<organism evidence="3 4">
    <name type="scientific">Streptomyces globosus</name>
    <dbReference type="NCBI Taxonomy" id="68209"/>
    <lineage>
        <taxon>Bacteria</taxon>
        <taxon>Bacillati</taxon>
        <taxon>Actinomycetota</taxon>
        <taxon>Actinomycetes</taxon>
        <taxon>Kitasatosporales</taxon>
        <taxon>Streptomycetaceae</taxon>
        <taxon>Streptomyces</taxon>
    </lineage>
</organism>
<sequence length="547" mass="55785">MVLTTLGAGLIASPAVAAGSDPGAPTVTAPRSNPAPGFAGDGRSTPCATDPDTEPGWIGLGDVNLYATTASPAGTPLRTTFQLWDTAYGGKRTDIGPAAPHPAGEARTELPGGALADGGHYAWRVRTADATRTSPYTAWCYFRVDRTPPTAGITSTDFPASGSGGIPAKTAGQEGTFTLAGTDTGSGIACARWGTGALSVGWSCADAEHDSRVVRLTDGSVDIAVTPGTWGTNTLHLQTMDEAGNVSQPYVHTYYAPQPQNPKVAYGDIDGDGTADVLVPDDGGSLRKPGAAPSSPANGRRLAAPGQPADGWTGIRYTHRGSLGYQNVDDLLAQQPGSGVLLNYRNNGRGLFTEQAPVSVRKPAHCQDPAGQPLDCTAVGFGDDWTGITALAAVGSPSGDAPRDNALERTSVAWVENGRLWLAGPGSTGQLDQVATLLSGDGAPWADYDLLTPGRAQGTDIPTLWARSRTTGEIRAFSLGDATAFAAPAAAPVLGTAHGARVGSDGDLTGDGVPDVWTTSADGRFAVLPGRGTATPYPSVTGFGAAR</sequence>
<proteinExistence type="predicted"/>
<evidence type="ECO:0000313" key="3">
    <source>
        <dbReference type="EMBL" id="AXE23103.1"/>
    </source>
</evidence>
<evidence type="ECO:0008006" key="5">
    <source>
        <dbReference type="Google" id="ProtNLM"/>
    </source>
</evidence>
<reference evidence="3 4" key="1">
    <citation type="submission" date="2018-01" db="EMBL/GenBank/DDBJ databases">
        <title>Draft genome Sequence of streptomyces globosus LZH-48.</title>
        <authorList>
            <person name="Ran K."/>
            <person name="Li Z."/>
            <person name="Wei S."/>
            <person name="Dong R."/>
        </authorList>
    </citation>
    <scope>NUCLEOTIDE SEQUENCE [LARGE SCALE GENOMIC DNA]</scope>
    <source>
        <strain evidence="3 4">LZH-48</strain>
    </source>
</reference>
<gene>
    <name evidence="3" type="ORF">C0216_06240</name>
</gene>
<dbReference type="SUPFAM" id="SSF69318">
    <property type="entry name" value="Integrin alpha N-terminal domain"/>
    <property type="match status" value="1"/>
</dbReference>
<keyword evidence="4" id="KW-1185">Reference proteome</keyword>
<dbReference type="KEGG" id="sgz:C0216_06240"/>
<dbReference type="EMBL" id="CP030862">
    <property type="protein sequence ID" value="AXE23103.1"/>
    <property type="molecule type" value="Genomic_DNA"/>
</dbReference>
<feature type="region of interest" description="Disordered" evidence="1">
    <location>
        <begin position="15"/>
        <end position="45"/>
    </location>
</feature>
<name>A0A344TWT2_9ACTN</name>
<evidence type="ECO:0000256" key="1">
    <source>
        <dbReference type="SAM" id="MobiDB-lite"/>
    </source>
</evidence>
<dbReference type="OrthoDB" id="4332189at2"/>
<evidence type="ECO:0000313" key="4">
    <source>
        <dbReference type="Proteomes" id="UP000252004"/>
    </source>
</evidence>
<dbReference type="InterPro" id="IPR028994">
    <property type="entry name" value="Integrin_alpha_N"/>
</dbReference>
<evidence type="ECO:0000256" key="2">
    <source>
        <dbReference type="SAM" id="SignalP"/>
    </source>
</evidence>
<accession>A0A344TWT2</accession>
<dbReference type="AlphaFoldDB" id="A0A344TWT2"/>
<dbReference type="Proteomes" id="UP000252004">
    <property type="component" value="Chromosome"/>
</dbReference>
<keyword evidence="2" id="KW-0732">Signal</keyword>
<protein>
    <recommendedName>
        <fullName evidence="5">VCBS repeat-containing protein</fullName>
    </recommendedName>
</protein>